<keyword evidence="2 5" id="KW-0472">Membrane</keyword>
<name>A0ABT0U9X3_9BACT</name>
<accession>A0ABT0U9X3</accession>
<evidence type="ECO:0000256" key="4">
    <source>
        <dbReference type="SAM" id="MobiDB-lite"/>
    </source>
</evidence>
<comment type="caution">
    <text evidence="7">The sequence shown here is derived from an EMBL/GenBank/DDBJ whole genome shotgun (WGS) entry which is preliminary data.</text>
</comment>
<dbReference type="RefSeq" id="WP_250931506.1">
    <property type="nucleotide sequence ID" value="NZ_JAMQBK010000064.1"/>
</dbReference>
<feature type="compositionally biased region" description="Polar residues" evidence="4">
    <location>
        <begin position="693"/>
        <end position="703"/>
    </location>
</feature>
<feature type="domain" description="TonB-dependent receptor-like beta-barrel" evidence="6">
    <location>
        <begin position="284"/>
        <end position="802"/>
    </location>
</feature>
<gene>
    <name evidence="7" type="ORF">NB063_24045</name>
</gene>
<feature type="transmembrane region" description="Helical" evidence="5">
    <location>
        <begin position="9"/>
        <end position="31"/>
    </location>
</feature>
<evidence type="ECO:0000256" key="1">
    <source>
        <dbReference type="ARBA" id="ARBA00004442"/>
    </source>
</evidence>
<dbReference type="Pfam" id="PF00593">
    <property type="entry name" value="TonB_dep_Rec_b-barrel"/>
    <property type="match status" value="1"/>
</dbReference>
<keyword evidence="5" id="KW-1133">Transmembrane helix</keyword>
<dbReference type="EMBL" id="JAMQBK010000064">
    <property type="protein sequence ID" value="MCM2373698.1"/>
    <property type="molecule type" value="Genomic_DNA"/>
</dbReference>
<evidence type="ECO:0000256" key="3">
    <source>
        <dbReference type="ARBA" id="ARBA00023237"/>
    </source>
</evidence>
<keyword evidence="8" id="KW-1185">Reference proteome</keyword>
<dbReference type="InterPro" id="IPR036942">
    <property type="entry name" value="Beta-barrel_TonB_sf"/>
</dbReference>
<feature type="region of interest" description="Disordered" evidence="4">
    <location>
        <begin position="681"/>
        <end position="703"/>
    </location>
</feature>
<dbReference type="InterPro" id="IPR000531">
    <property type="entry name" value="Beta-barrel_TonB"/>
</dbReference>
<proteinExistence type="predicted"/>
<dbReference type="Gene3D" id="2.40.170.20">
    <property type="entry name" value="TonB-dependent receptor, beta-barrel domain"/>
    <property type="match status" value="1"/>
</dbReference>
<dbReference type="Proteomes" id="UP001202961">
    <property type="component" value="Unassembled WGS sequence"/>
</dbReference>
<evidence type="ECO:0000256" key="2">
    <source>
        <dbReference type="ARBA" id="ARBA00023136"/>
    </source>
</evidence>
<evidence type="ECO:0000313" key="7">
    <source>
        <dbReference type="EMBL" id="MCM2373698.1"/>
    </source>
</evidence>
<protein>
    <submittedName>
        <fullName evidence="7">TonB-dependent receptor</fullName>
    </submittedName>
</protein>
<dbReference type="SUPFAM" id="SSF56935">
    <property type="entry name" value="Porins"/>
    <property type="match status" value="1"/>
</dbReference>
<evidence type="ECO:0000256" key="5">
    <source>
        <dbReference type="SAM" id="Phobius"/>
    </source>
</evidence>
<keyword evidence="5" id="KW-0812">Transmembrane</keyword>
<keyword evidence="3" id="KW-0998">Cell outer membrane</keyword>
<evidence type="ECO:0000313" key="8">
    <source>
        <dbReference type="Proteomes" id="UP001202961"/>
    </source>
</evidence>
<sequence length="837" mass="91874">MKCPLRPRFLCDLLVYFVLAMTLSFGGAVLVGQEPMTTGLVSVPLSDLSTGEDADSSWFAGLDEDETSPLEAQNFLETTSPFRLATMLQPTPLLAPRIAVNAPVESTIPPSSPSLDERLFQLSGLDRSSLRRSSAGVNSLASDLVEGSAASSRVTTDVGDLLRKTPTALSVGVQRRTPIVNDPRIRSNRVGSLAASGSYWVPARADLDTALSKIDSRMVENVLIIPGPYSSLYGPAFQVVDFQLLRSPRSDNGLQWNGRTSSDYNSNGNQIMGQQSISGGGEDWGLRASYVYRTGDSYRTGSGNTIASGYESSEFTLAIGRDLGDGRSLEFSLLRLDQFDVEFPSYVFDIDRLVTNAYEVTYTDENATIGDRAETEIWYNRTEFTGNAQAPAKRQQFPLLDRVDYVGNTDVDSMSTGYRSSHSWIGSGYDFTLGHDLRFIRQQLDETANATTLGIPIPVTDRNSPIPKSFSVNPGLFGEYSEELFEEYRFRTGARVDFVQTDVTANDSELSNLGLDSFSATYSEIVGTDQRQTDRVLWSLYAALDRTYSDELTGTVSLGFGQRAPTLTSLYAAQPFMLLLQNGFNNVTGDPTLKQEKMIQSDISLDYSGKKLKAGFRAFYGWGLDYITFENTNVVVGPPNGDVQQISLRYVNTDLATFVGGEAFAELFPQDRLTPFVTLRGTDGRDQTRDGNFATTNGSDGNPSQKITGLSRGFFSGLIGASAEPLPGISPFEMRLGVKLRDEAVDAHWNIEVSARVVDNQDRVATSLLEVPTPGFTTWDLRTVFQPESIDGLTLVCGIENIFDKAYREHLNNVVFVNGQPLQQPGINFYLGGDWVY</sequence>
<comment type="subcellular location">
    <subcellularLocation>
        <location evidence="1">Cell outer membrane</location>
    </subcellularLocation>
</comment>
<keyword evidence="7" id="KW-0675">Receptor</keyword>
<organism evidence="7 8">
    <name type="scientific">Aporhodopirellula aestuarii</name>
    <dbReference type="NCBI Taxonomy" id="2950107"/>
    <lineage>
        <taxon>Bacteria</taxon>
        <taxon>Pseudomonadati</taxon>
        <taxon>Planctomycetota</taxon>
        <taxon>Planctomycetia</taxon>
        <taxon>Pirellulales</taxon>
        <taxon>Pirellulaceae</taxon>
        <taxon>Aporhodopirellula</taxon>
    </lineage>
</organism>
<evidence type="ECO:0000259" key="6">
    <source>
        <dbReference type="Pfam" id="PF00593"/>
    </source>
</evidence>
<reference evidence="7 8" key="1">
    <citation type="journal article" date="2022" name="Syst. Appl. Microbiol.">
        <title>Rhodopirellula aestuarii sp. nov., a novel member of the genus Rhodopirellula isolated from brackish sediments collected in the Tagus River estuary, Portugal.</title>
        <authorList>
            <person name="Vitorino I.R."/>
            <person name="Klimek D."/>
            <person name="Calusinska M."/>
            <person name="Lobo-da-Cunha A."/>
            <person name="Vasconcelos V."/>
            <person name="Lage O.M."/>
        </authorList>
    </citation>
    <scope>NUCLEOTIDE SEQUENCE [LARGE SCALE GENOMIC DNA]</scope>
    <source>
        <strain evidence="7 8">ICT_H3.1</strain>
    </source>
</reference>